<sequence>LPLSENSISSEGANINLFEEEFNDEFLQINIEAVNIELENELAINQFFDIRMLERNQMNITEEGSVNSQRPTSNTNND</sequence>
<feature type="non-terminal residue" evidence="1">
    <location>
        <position position="78"/>
    </location>
</feature>
<proteinExistence type="predicted"/>
<organism evidence="1 2">
    <name type="scientific">Racocetra persica</name>
    <dbReference type="NCBI Taxonomy" id="160502"/>
    <lineage>
        <taxon>Eukaryota</taxon>
        <taxon>Fungi</taxon>
        <taxon>Fungi incertae sedis</taxon>
        <taxon>Mucoromycota</taxon>
        <taxon>Glomeromycotina</taxon>
        <taxon>Glomeromycetes</taxon>
        <taxon>Diversisporales</taxon>
        <taxon>Gigasporaceae</taxon>
        <taxon>Racocetra</taxon>
    </lineage>
</organism>
<reference evidence="1" key="1">
    <citation type="submission" date="2021-06" db="EMBL/GenBank/DDBJ databases">
        <authorList>
            <person name="Kallberg Y."/>
            <person name="Tangrot J."/>
            <person name="Rosling A."/>
        </authorList>
    </citation>
    <scope>NUCLEOTIDE SEQUENCE</scope>
    <source>
        <strain evidence="1">MA461A</strain>
    </source>
</reference>
<keyword evidence="2" id="KW-1185">Reference proteome</keyword>
<dbReference type="Proteomes" id="UP000789920">
    <property type="component" value="Unassembled WGS sequence"/>
</dbReference>
<protein>
    <submittedName>
        <fullName evidence="1">17289_t:CDS:1</fullName>
    </submittedName>
</protein>
<comment type="caution">
    <text evidence="1">The sequence shown here is derived from an EMBL/GenBank/DDBJ whole genome shotgun (WGS) entry which is preliminary data.</text>
</comment>
<accession>A0ACA9SL25</accession>
<evidence type="ECO:0000313" key="1">
    <source>
        <dbReference type="EMBL" id="CAG8842943.1"/>
    </source>
</evidence>
<evidence type="ECO:0000313" key="2">
    <source>
        <dbReference type="Proteomes" id="UP000789920"/>
    </source>
</evidence>
<gene>
    <name evidence="1" type="ORF">RPERSI_LOCUS32546</name>
</gene>
<name>A0ACA9SL25_9GLOM</name>
<dbReference type="EMBL" id="CAJVQC010136317">
    <property type="protein sequence ID" value="CAG8842943.1"/>
    <property type="molecule type" value="Genomic_DNA"/>
</dbReference>
<feature type="non-terminal residue" evidence="1">
    <location>
        <position position="1"/>
    </location>
</feature>